<dbReference type="AlphaFoldDB" id="A0A3S9P9U6"/>
<evidence type="ECO:0000313" key="2">
    <source>
        <dbReference type="Proteomes" id="UP000267268"/>
    </source>
</evidence>
<dbReference type="EMBL" id="CP034563">
    <property type="protein sequence ID" value="AZQ64852.1"/>
    <property type="molecule type" value="Genomic_DNA"/>
</dbReference>
<proteinExistence type="predicted"/>
<name>A0A3S9P9U6_9BACT</name>
<organism evidence="1 2">
    <name type="scientific">Flammeovirga pectinis</name>
    <dbReference type="NCBI Taxonomy" id="2494373"/>
    <lineage>
        <taxon>Bacteria</taxon>
        <taxon>Pseudomonadati</taxon>
        <taxon>Bacteroidota</taxon>
        <taxon>Cytophagia</taxon>
        <taxon>Cytophagales</taxon>
        <taxon>Flammeovirgaceae</taxon>
        <taxon>Flammeovirga</taxon>
    </lineage>
</organism>
<gene>
    <name evidence="1" type="ORF">EI427_21745</name>
</gene>
<evidence type="ECO:0000313" key="1">
    <source>
        <dbReference type="EMBL" id="AZQ64852.1"/>
    </source>
</evidence>
<sequence>MKALSLNKYISLLLIGVFAVVLSVTAQTEKVEEDEVTKAERLKYEDIDYKKYFPLIKPSFDTRIDDPVLQDLKKIRQYQPFEVSPIFQISEYYFQRIDEFDVLREYHAIHSTCDSALQYINEFQARLDEKEVKKKGKRYYMEFLKFPANAGTIDEKVSLLHINKELERRKEVLALQKSEVDSIYMNFKASINEYLIANEIFRDVCGTYSTIKDLYIMAENDSLFPKLATMKMHYEKSLEYFALYKAAATVHPFDGYSQEYTIKPIENYRIHGLTRTSFLTMEIDLWDYAKWHDDVLAYYQAEIVNMRLLVDSYDSELDQIIQQKQATSSPSEDRFYLDSRKIGKIKKYDPSAYPVEIFKYKEQKVNLLNQIAYSNIQFNGNKVDLKYIRSQAEVWTESLKASKALNNIHTSSADIGYIKHANFYKMKYNDNLSSYINYEKQFIADQTVQSEKLLKELVVTYFSKVPVEKAEFIPYKKDSISVTPVSDKNLFGKRKYTTMYVRPNKNNHKLLIGTINNEKEFGVFVADLDSAQKITWVKTFNYNRKEYQGIPTIDIPSIRIKNGMLHVLMAVQGIKTDAVDMTLGSKVGVVKIASGEIVHEQPISGALYPRTLNFLQEQKSYLIAYKGKSKNNIQHYDTLSIQNVRMDGELIWNAKFMMKGIINDIIGMPSSYILVANVNKLATLDGKATLTATSETFGQFNTALLKLDAFGKPLDATILKSSTPYEATFALTDFDNTINIIGVKGAYAPNADFSNRDVILVTLKANNLKVVEKNIQ</sequence>
<dbReference type="KEGG" id="fll:EI427_21745"/>
<dbReference type="OrthoDB" id="977548at2"/>
<accession>A0A3S9P9U6</accession>
<keyword evidence="2" id="KW-1185">Reference proteome</keyword>
<dbReference type="RefSeq" id="WP_126618981.1">
    <property type="nucleotide sequence ID" value="NZ_CP034563.1"/>
</dbReference>
<reference evidence="1 2" key="1">
    <citation type="submission" date="2018-12" db="EMBL/GenBank/DDBJ databases">
        <title>Flammeovirga pectinis sp. nov., isolated from the gut of the Korean scallop, Patinopecten yessoensis.</title>
        <authorList>
            <person name="Bae J.-W."/>
            <person name="Jeong Y.-S."/>
            <person name="Kang W."/>
        </authorList>
    </citation>
    <scope>NUCLEOTIDE SEQUENCE [LARGE SCALE GENOMIC DNA]</scope>
    <source>
        <strain evidence="1 2">L12M1</strain>
    </source>
</reference>
<protein>
    <submittedName>
        <fullName evidence="1">Uncharacterized protein</fullName>
    </submittedName>
</protein>
<dbReference type="Proteomes" id="UP000267268">
    <property type="component" value="Chromosome 2"/>
</dbReference>